<sequence length="208" mass="23543">MVYGRGRKHFRVGPRTYFARHIPQVDADSGAELTYCEVRERSTRLSQVLAARGVDVGDCVMVCSENCLHYCWVLLGILKARACCHLVNHHSSAQLVASPTSMESVRYSFMKSLNSPQDLHKENLFSLYGRKAFRTHGRLRLDCFERSRAAVARTVDGRRERPPTVRSLSISLSSRSDPLMFIFHFASLSLNSILHPYSPNLLLLSLNC</sequence>
<dbReference type="Pfam" id="PF00501">
    <property type="entry name" value="AMP-binding"/>
    <property type="match status" value="1"/>
</dbReference>
<dbReference type="SUPFAM" id="SSF56801">
    <property type="entry name" value="Acetyl-CoA synthetase-like"/>
    <property type="match status" value="1"/>
</dbReference>
<dbReference type="InterPro" id="IPR042099">
    <property type="entry name" value="ANL_N_sf"/>
</dbReference>
<evidence type="ECO:0000259" key="1">
    <source>
        <dbReference type="Pfam" id="PF00501"/>
    </source>
</evidence>
<dbReference type="InterPro" id="IPR000873">
    <property type="entry name" value="AMP-dep_synth/lig_dom"/>
</dbReference>
<dbReference type="EMBL" id="OD006329">
    <property type="protein sequence ID" value="CAD7412813.1"/>
    <property type="molecule type" value="Genomic_DNA"/>
</dbReference>
<accession>A0A7R9DFF0</accession>
<organism evidence="2">
    <name type="scientific">Timema poppense</name>
    <name type="common">Walking stick</name>
    <dbReference type="NCBI Taxonomy" id="170557"/>
    <lineage>
        <taxon>Eukaryota</taxon>
        <taxon>Metazoa</taxon>
        <taxon>Ecdysozoa</taxon>
        <taxon>Arthropoda</taxon>
        <taxon>Hexapoda</taxon>
        <taxon>Insecta</taxon>
        <taxon>Pterygota</taxon>
        <taxon>Neoptera</taxon>
        <taxon>Polyneoptera</taxon>
        <taxon>Phasmatodea</taxon>
        <taxon>Timematodea</taxon>
        <taxon>Timematoidea</taxon>
        <taxon>Timematidae</taxon>
        <taxon>Timema</taxon>
    </lineage>
</organism>
<reference evidence="2" key="1">
    <citation type="submission" date="2020-11" db="EMBL/GenBank/DDBJ databases">
        <authorList>
            <person name="Tran Van P."/>
        </authorList>
    </citation>
    <scope>NUCLEOTIDE SEQUENCE</scope>
</reference>
<proteinExistence type="predicted"/>
<dbReference type="AlphaFoldDB" id="A0A7R9DFF0"/>
<evidence type="ECO:0000313" key="2">
    <source>
        <dbReference type="EMBL" id="CAD7412813.1"/>
    </source>
</evidence>
<protein>
    <recommendedName>
        <fullName evidence="1">AMP-dependent synthetase/ligase domain-containing protein</fullName>
    </recommendedName>
</protein>
<gene>
    <name evidence="2" type="ORF">TPSB3V08_LOCUS8647</name>
</gene>
<feature type="domain" description="AMP-dependent synthetase/ligase" evidence="1">
    <location>
        <begin position="28"/>
        <end position="109"/>
    </location>
</feature>
<dbReference type="Gene3D" id="3.40.50.12780">
    <property type="entry name" value="N-terminal domain of ligase-like"/>
    <property type="match status" value="1"/>
</dbReference>
<name>A0A7R9DFF0_TIMPO</name>